<dbReference type="EMBL" id="JABCKI010006027">
    <property type="protein sequence ID" value="KAG5635767.1"/>
    <property type="molecule type" value="Genomic_DNA"/>
</dbReference>
<evidence type="ECO:0000256" key="2">
    <source>
        <dbReference type="SAM" id="MobiDB-lite"/>
    </source>
</evidence>
<keyword evidence="3" id="KW-0472">Membrane</keyword>
<name>A0A9P7FVC2_9AGAR</name>
<proteinExistence type="predicted"/>
<feature type="transmembrane region" description="Helical" evidence="3">
    <location>
        <begin position="37"/>
        <end position="57"/>
    </location>
</feature>
<sequence>MVSTPNKSAILNGMPSHRKHTSLVSHQDSNDIQKKQLGVFSIFILAVVALILGLEAIDRSWESSGRSQIRQRWGIEIKNHQNEEVHWRSRLDDLYRKGVELVEKQDEMNQDYVRREEQWKIRMDHTEATHSQRLNELNERYQNKEQEYLLQEEQWKIRVNRAESTYSQHLNELNERYRLKKAEYVLQEEQWKIRTDLAETTFKQRFNELNEIYRQRETELQEKIEHFEEDLQKRFEEELRRKFEREKRQPERARVYWSNIQGEDHCIANGRKKYTAQLANLLPTVDAMDACENTPVEINGITYGSPISCEDQGNGVIRGHWIADKELMCAAYWEFTQVKDCTAPKSGLRRVEAKLGAVHDSEDRETLCLTTPLTINGETYERPMACPNWISWEKYGFWGIWDVADESCT</sequence>
<feature type="region of interest" description="Disordered" evidence="2">
    <location>
        <begin position="1"/>
        <end position="27"/>
    </location>
</feature>
<keyword evidence="3" id="KW-1133">Transmembrane helix</keyword>
<dbReference type="Proteomes" id="UP000717328">
    <property type="component" value="Unassembled WGS sequence"/>
</dbReference>
<evidence type="ECO:0000313" key="5">
    <source>
        <dbReference type="Proteomes" id="UP000717328"/>
    </source>
</evidence>
<dbReference type="OrthoDB" id="3153758at2759"/>
<accession>A0A9P7FVC2</accession>
<keyword evidence="1" id="KW-0175">Coiled coil</keyword>
<keyword evidence="5" id="KW-1185">Reference proteome</keyword>
<keyword evidence="3" id="KW-0812">Transmembrane</keyword>
<feature type="coiled-coil region" evidence="1">
    <location>
        <begin position="127"/>
        <end position="230"/>
    </location>
</feature>
<gene>
    <name evidence="4" type="ORF">H0H81_010169</name>
</gene>
<evidence type="ECO:0000313" key="4">
    <source>
        <dbReference type="EMBL" id="KAG5635767.1"/>
    </source>
</evidence>
<organism evidence="4 5">
    <name type="scientific">Sphagnurus paluster</name>
    <dbReference type="NCBI Taxonomy" id="117069"/>
    <lineage>
        <taxon>Eukaryota</taxon>
        <taxon>Fungi</taxon>
        <taxon>Dikarya</taxon>
        <taxon>Basidiomycota</taxon>
        <taxon>Agaricomycotina</taxon>
        <taxon>Agaricomycetes</taxon>
        <taxon>Agaricomycetidae</taxon>
        <taxon>Agaricales</taxon>
        <taxon>Tricholomatineae</taxon>
        <taxon>Lyophyllaceae</taxon>
        <taxon>Sphagnurus</taxon>
    </lineage>
</organism>
<evidence type="ECO:0000256" key="3">
    <source>
        <dbReference type="SAM" id="Phobius"/>
    </source>
</evidence>
<reference evidence="4" key="2">
    <citation type="submission" date="2021-10" db="EMBL/GenBank/DDBJ databases">
        <title>Phylogenomics reveals ancestral predisposition of the termite-cultivated fungus Termitomyces towards a domesticated lifestyle.</title>
        <authorList>
            <person name="Auxier B."/>
            <person name="Grum-Grzhimaylo A."/>
            <person name="Cardenas M.E."/>
            <person name="Lodge J.D."/>
            <person name="Laessoe T."/>
            <person name="Pedersen O."/>
            <person name="Smith M.E."/>
            <person name="Kuyper T.W."/>
            <person name="Franco-Molano E.A."/>
            <person name="Baroni T.J."/>
            <person name="Aanen D.K."/>
        </authorList>
    </citation>
    <scope>NUCLEOTIDE SEQUENCE</scope>
    <source>
        <strain evidence="4">D49</strain>
    </source>
</reference>
<reference evidence="4" key="1">
    <citation type="submission" date="2021-02" db="EMBL/GenBank/DDBJ databases">
        <authorList>
            <person name="Nieuwenhuis M."/>
            <person name="Van De Peppel L.J.J."/>
        </authorList>
    </citation>
    <scope>NUCLEOTIDE SEQUENCE</scope>
    <source>
        <strain evidence="4">D49</strain>
    </source>
</reference>
<protein>
    <submittedName>
        <fullName evidence="4">Uncharacterized protein</fullName>
    </submittedName>
</protein>
<comment type="caution">
    <text evidence="4">The sequence shown here is derived from an EMBL/GenBank/DDBJ whole genome shotgun (WGS) entry which is preliminary data.</text>
</comment>
<evidence type="ECO:0000256" key="1">
    <source>
        <dbReference type="SAM" id="Coils"/>
    </source>
</evidence>
<dbReference type="AlphaFoldDB" id="A0A9P7FVC2"/>